<evidence type="ECO:0000313" key="2">
    <source>
        <dbReference type="EMBL" id="PMB97950.1"/>
    </source>
</evidence>
<accession>A0A2N6PGY6</accession>
<feature type="compositionally biased region" description="Polar residues" evidence="1">
    <location>
        <begin position="111"/>
        <end position="122"/>
    </location>
</feature>
<dbReference type="Proteomes" id="UP000235703">
    <property type="component" value="Unassembled WGS sequence"/>
</dbReference>
<dbReference type="AlphaFoldDB" id="A0A2N6PGY6"/>
<name>A0A2N6PGY6_9MICO</name>
<comment type="caution">
    <text evidence="2">The sequence shown here is derived from an EMBL/GenBank/DDBJ whole genome shotgun (WGS) entry which is preliminary data.</text>
</comment>
<gene>
    <name evidence="2" type="ORF">CJ198_09035</name>
</gene>
<proteinExistence type="predicted"/>
<sequence length="122" mass="12841">MHRTGGIETGTVASADGHIFHSDAGHDSVLSDELVTYDHPEPESVAMATNAPGELKRHVLCGEFTSLSNCDGTLSVVVSENSIDRDIPRDSYLAFTPDGSGVAAEELPSERISTIGQSAQPC</sequence>
<protein>
    <submittedName>
        <fullName evidence="2">Uncharacterized protein</fullName>
    </submittedName>
</protein>
<feature type="region of interest" description="Disordered" evidence="1">
    <location>
        <begin position="100"/>
        <end position="122"/>
    </location>
</feature>
<organism evidence="2 3">
    <name type="scientific">Brevibacterium luteolum</name>
    <dbReference type="NCBI Taxonomy" id="199591"/>
    <lineage>
        <taxon>Bacteria</taxon>
        <taxon>Bacillati</taxon>
        <taxon>Actinomycetota</taxon>
        <taxon>Actinomycetes</taxon>
        <taxon>Micrococcales</taxon>
        <taxon>Brevibacteriaceae</taxon>
        <taxon>Brevibacterium</taxon>
    </lineage>
</organism>
<reference evidence="2 3" key="1">
    <citation type="submission" date="2017-09" db="EMBL/GenBank/DDBJ databases">
        <title>Bacterial strain isolated from the female urinary microbiota.</title>
        <authorList>
            <person name="Thomas-White K."/>
            <person name="Kumar N."/>
            <person name="Forster S."/>
            <person name="Putonti C."/>
            <person name="Lawley T."/>
            <person name="Wolfe A.J."/>
        </authorList>
    </citation>
    <scope>NUCLEOTIDE SEQUENCE [LARGE SCALE GENOMIC DNA]</scope>
    <source>
        <strain evidence="2 3">UMB0680</strain>
    </source>
</reference>
<evidence type="ECO:0000313" key="3">
    <source>
        <dbReference type="Proteomes" id="UP000235703"/>
    </source>
</evidence>
<dbReference type="EMBL" id="PNFZ01000004">
    <property type="protein sequence ID" value="PMB97950.1"/>
    <property type="molecule type" value="Genomic_DNA"/>
</dbReference>
<dbReference type="RefSeq" id="WP_102162294.1">
    <property type="nucleotide sequence ID" value="NZ_PNFZ01000004.1"/>
</dbReference>
<keyword evidence="3" id="KW-1185">Reference proteome</keyword>
<evidence type="ECO:0000256" key="1">
    <source>
        <dbReference type="SAM" id="MobiDB-lite"/>
    </source>
</evidence>